<dbReference type="AlphaFoldDB" id="A0A510HM24"/>
<dbReference type="RefSeq" id="WP_143527616.1">
    <property type="nucleotide sequence ID" value="NZ_AP019791.1"/>
</dbReference>
<evidence type="ECO:0000313" key="2">
    <source>
        <dbReference type="Proteomes" id="UP000318065"/>
    </source>
</evidence>
<dbReference type="OrthoDB" id="5182956at2"/>
<dbReference type="EMBL" id="AP019791">
    <property type="protein sequence ID" value="BBL79623.1"/>
    <property type="molecule type" value="Genomic_DNA"/>
</dbReference>
<name>A0A510HM24_9ACTN</name>
<sequence length="229" mass="25064">MTPFARPEKPLERCRLALVTTGGVHLPEQPPFDIDDPLGDCSYREIPADAERLTWTHAYHAPDREDDLDVLFPLWTCRRLVAEGKVGGLTPRHFSFMGAIHDHGPLEEETAPEVAAKLLAAGADAVLLTPSCPLCHRSVEVVGAILEGNGLPTVTLAMEDGVEAPRVARVPFPYNLPMGPPGDRELHRRVALEALGLLHALEAPGEVRLLSGEPHEEGFQKKNKPYRGF</sequence>
<protein>
    <submittedName>
        <fullName evidence="1">Uncharacterized protein</fullName>
    </submittedName>
</protein>
<organism evidence="1 2">
    <name type="scientific">Rubrobacter xylanophilus</name>
    <dbReference type="NCBI Taxonomy" id="49319"/>
    <lineage>
        <taxon>Bacteria</taxon>
        <taxon>Bacillati</taxon>
        <taxon>Actinomycetota</taxon>
        <taxon>Rubrobacteria</taxon>
        <taxon>Rubrobacterales</taxon>
        <taxon>Rubrobacteraceae</taxon>
        <taxon>Rubrobacter</taxon>
    </lineage>
</organism>
<reference evidence="1" key="1">
    <citation type="journal article" date="2019" name="Microbiol. Resour. Announc.">
        <title>Complete Genome Sequence of Rubrobacter xylanophilus Strain AA3-22, Isolated from Arima Onsen in Japan.</title>
        <authorList>
            <person name="Tomariguchi N."/>
            <person name="Miyazaki K."/>
        </authorList>
    </citation>
    <scope>NUCLEOTIDE SEQUENCE [LARGE SCALE GENOMIC DNA]</scope>
    <source>
        <strain evidence="1">AA3-22</strain>
    </source>
</reference>
<dbReference type="GO" id="GO:0050485">
    <property type="term" value="F:oxidoreductase activity, acting on X-H and Y-H to form an X-Y bond, with a disulfide as acceptor"/>
    <property type="evidence" value="ECO:0007669"/>
    <property type="project" value="InterPro"/>
</dbReference>
<accession>A0A510HM24</accession>
<dbReference type="Proteomes" id="UP000318065">
    <property type="component" value="Chromosome"/>
</dbReference>
<keyword evidence="2" id="KW-1185">Reference proteome</keyword>
<evidence type="ECO:0000313" key="1">
    <source>
        <dbReference type="EMBL" id="BBL79623.1"/>
    </source>
</evidence>
<proteinExistence type="predicted"/>
<gene>
    <name evidence="1" type="ORF">RxyAA322_14770</name>
</gene>